<dbReference type="RefSeq" id="WP_077845692.1">
    <property type="nucleotide sequence ID" value="NZ_LZZM01000022.1"/>
</dbReference>
<dbReference type="Gene3D" id="1.50.10.100">
    <property type="entry name" value="Chondroitin AC/alginate lyase"/>
    <property type="match status" value="1"/>
</dbReference>
<sequence length="674" mass="78772">MTKYEFFNQKNKKFFIDDIKKIAEYVKANCLEEAEKIIKVADDIVNQKFLFELRWDMERTHIPEIFEEEINWMYIPADDPEWIYQFNRHRFWICLGQAYALTSDEKYAEAFVAQMTHWVKNVRLEDPKNQLAWRTIEAGLRLEYWLKAFCYFEESHALTDEVCEIFEKSIIEHAEYLMDIYDTFRLVSNWGVLQNHGLFIAGVMLPETARTIEYCNEALKRLEEEITIQVYGDGVHWEQSPMYHNEVTHCYLDVKILSDRNNIILPKIIDENLYKMCYASMYHKKPNHFELLMGDSDDIDVRDIISKGAYLYKDPVLKFGGYEAFDFDCIWDLGFKASEEYSNLEAVEPHKTAIELKESGNYYLHSDWSEKQNFFHFHCGTLGAGHGHSDKLHIDLFSNGEDILVDAGRYTYVDKPERYEFKDPSAHNTITVDDKDFIVCKDSWECSKLARGINQKMISSEEYDYLEGGNLGYYDIDMGSVYINRRILYIKPDIYIIVDEFYGNSAHKYNQYFHFNNEGKVDEEKDGKVTYTSDKNKVELCFISDGLTKEIVASKYSKHYNEFEENKAIKTELSANGFAAVITVISTNELDKTESINIEKVPVYSNFKNIIFEDKLIEAIKITKGERSYTAVFAHQDYASPTDSFKANNCIGFGQVVVFNNGKGEKRIGKVLVW</sequence>
<keyword evidence="4 7" id="KW-0456">Lyase</keyword>
<accession>A0A1S8TWY0</accession>
<dbReference type="Gene3D" id="2.70.98.70">
    <property type="match status" value="1"/>
</dbReference>
<proteinExistence type="predicted"/>
<dbReference type="OrthoDB" id="7335480at2"/>
<evidence type="ECO:0000256" key="4">
    <source>
        <dbReference type="ARBA" id="ARBA00023239"/>
    </source>
</evidence>
<evidence type="ECO:0000256" key="3">
    <source>
        <dbReference type="ARBA" id="ARBA00022764"/>
    </source>
</evidence>
<dbReference type="Proteomes" id="UP000190890">
    <property type="component" value="Unassembled WGS sequence"/>
</dbReference>
<dbReference type="AlphaFoldDB" id="A0A1S8TWY0"/>
<keyword evidence="8" id="KW-1185">Reference proteome</keyword>
<dbReference type="STRING" id="29367.CLPUN_03870"/>
<dbReference type="InterPro" id="IPR008929">
    <property type="entry name" value="Chondroitin_lyas"/>
</dbReference>
<dbReference type="EMBL" id="LZZM01000022">
    <property type="protein sequence ID" value="OOM82248.1"/>
    <property type="molecule type" value="Genomic_DNA"/>
</dbReference>
<dbReference type="PANTHER" id="PTHR39210">
    <property type="entry name" value="HEPARIN-SULFATE LYASE"/>
    <property type="match status" value="1"/>
</dbReference>
<dbReference type="InterPro" id="IPR031680">
    <property type="entry name" value="Hepar_II_III_N"/>
</dbReference>
<evidence type="ECO:0000259" key="5">
    <source>
        <dbReference type="Pfam" id="PF07940"/>
    </source>
</evidence>
<keyword evidence="3" id="KW-0574">Periplasm</keyword>
<evidence type="ECO:0000259" key="6">
    <source>
        <dbReference type="Pfam" id="PF16889"/>
    </source>
</evidence>
<dbReference type="Pfam" id="PF16889">
    <property type="entry name" value="Hepar_II_III_N"/>
    <property type="match status" value="1"/>
</dbReference>
<dbReference type="GO" id="GO:0042597">
    <property type="term" value="C:periplasmic space"/>
    <property type="evidence" value="ECO:0007669"/>
    <property type="project" value="UniProtKB-SubCell"/>
</dbReference>
<feature type="domain" description="Heparinase II/III-like C-terminal" evidence="5">
    <location>
        <begin position="356"/>
        <end position="574"/>
    </location>
</feature>
<dbReference type="EC" id="4.2.2.8" evidence="7"/>
<dbReference type="GO" id="GO:0015021">
    <property type="term" value="F:heparin-sulfate lyase activity"/>
    <property type="evidence" value="ECO:0007669"/>
    <property type="project" value="UniProtKB-EC"/>
</dbReference>
<evidence type="ECO:0000313" key="8">
    <source>
        <dbReference type="Proteomes" id="UP000190890"/>
    </source>
</evidence>
<evidence type="ECO:0000313" key="7">
    <source>
        <dbReference type="EMBL" id="OOM82248.1"/>
    </source>
</evidence>
<dbReference type="Pfam" id="PF07940">
    <property type="entry name" value="Hepar_II_III_C"/>
    <property type="match status" value="1"/>
</dbReference>
<reference evidence="7 8" key="1">
    <citation type="submission" date="2016-05" db="EMBL/GenBank/DDBJ databases">
        <title>Microbial solvent formation.</title>
        <authorList>
            <person name="Poehlein A."/>
            <person name="Montoya Solano J.D."/>
            <person name="Flitsch S."/>
            <person name="Krabben P."/>
            <person name="Duerre P."/>
            <person name="Daniel R."/>
        </authorList>
    </citation>
    <scope>NUCLEOTIDE SEQUENCE [LARGE SCALE GENOMIC DNA]</scope>
    <source>
        <strain evidence="7 8">DSM 2619</strain>
    </source>
</reference>
<comment type="caution">
    <text evidence="7">The sequence shown here is derived from an EMBL/GenBank/DDBJ whole genome shotgun (WGS) entry which is preliminary data.</text>
</comment>
<protein>
    <submittedName>
        <fullName evidence="7">Heparin-sulfate lyase</fullName>
        <ecNumber evidence="7">4.2.2.8</ecNumber>
    </submittedName>
</protein>
<comment type="subcellular location">
    <subcellularLocation>
        <location evidence="1">Periplasm</location>
    </subcellularLocation>
</comment>
<evidence type="ECO:0000256" key="2">
    <source>
        <dbReference type="ARBA" id="ARBA00022729"/>
    </source>
</evidence>
<gene>
    <name evidence="7" type="primary">hepC</name>
    <name evidence="7" type="ORF">CLPUN_03870</name>
</gene>
<dbReference type="PANTHER" id="PTHR39210:SF1">
    <property type="entry name" value="HEPARIN-SULFATE LYASE"/>
    <property type="match status" value="1"/>
</dbReference>
<feature type="domain" description="Heparin-sulfate lyase N-terminal" evidence="6">
    <location>
        <begin position="35"/>
        <end position="301"/>
    </location>
</feature>
<dbReference type="InterPro" id="IPR012480">
    <property type="entry name" value="Hepar_II_III_C"/>
</dbReference>
<evidence type="ECO:0000256" key="1">
    <source>
        <dbReference type="ARBA" id="ARBA00004418"/>
    </source>
</evidence>
<keyword evidence="2" id="KW-0732">Signal</keyword>
<organism evidence="7 8">
    <name type="scientific">Clostridium puniceum</name>
    <dbReference type="NCBI Taxonomy" id="29367"/>
    <lineage>
        <taxon>Bacteria</taxon>
        <taxon>Bacillati</taxon>
        <taxon>Bacillota</taxon>
        <taxon>Clostridia</taxon>
        <taxon>Eubacteriales</taxon>
        <taxon>Clostridiaceae</taxon>
        <taxon>Clostridium</taxon>
    </lineage>
</organism>
<dbReference type="SUPFAM" id="SSF48230">
    <property type="entry name" value="Chondroitin AC/alginate lyase"/>
    <property type="match status" value="1"/>
</dbReference>
<name>A0A1S8TWY0_9CLOT</name>